<feature type="domain" description="Enoyl reductase (ER)" evidence="13">
    <location>
        <begin position="7"/>
        <end position="337"/>
    </location>
</feature>
<dbReference type="Gene3D" id="3.90.180.10">
    <property type="entry name" value="Medium-chain alcohol dehydrogenases, catalytic domain"/>
    <property type="match status" value="1"/>
</dbReference>
<name>A0A5R9ELD4_9ACTN</name>
<dbReference type="InterPro" id="IPR050129">
    <property type="entry name" value="Zn_alcohol_dh"/>
</dbReference>
<dbReference type="SUPFAM" id="SSF51735">
    <property type="entry name" value="NAD(P)-binding Rossmann-fold domains"/>
    <property type="match status" value="1"/>
</dbReference>
<evidence type="ECO:0000256" key="1">
    <source>
        <dbReference type="ARBA" id="ARBA00001947"/>
    </source>
</evidence>
<proteinExistence type="inferred from homology"/>
<evidence type="ECO:0000256" key="3">
    <source>
        <dbReference type="ARBA" id="ARBA00022833"/>
    </source>
</evidence>
<dbReference type="AlphaFoldDB" id="A0A5R9ELD4"/>
<evidence type="ECO:0000256" key="11">
    <source>
        <dbReference type="ARBA" id="ARBA00049085"/>
    </source>
</evidence>
<dbReference type="PROSITE" id="PS00059">
    <property type="entry name" value="ADH_ZINC"/>
    <property type="match status" value="1"/>
</dbReference>
<dbReference type="InterPro" id="IPR013149">
    <property type="entry name" value="ADH-like_C"/>
</dbReference>
<evidence type="ECO:0000256" key="5">
    <source>
        <dbReference type="ARBA" id="ARBA00037678"/>
    </source>
</evidence>
<dbReference type="GO" id="GO:0008270">
    <property type="term" value="F:zinc ion binding"/>
    <property type="evidence" value="ECO:0007669"/>
    <property type="project" value="InterPro"/>
</dbReference>
<keyword evidence="4" id="KW-0560">Oxidoreductase</keyword>
<evidence type="ECO:0000313" key="14">
    <source>
        <dbReference type="EMBL" id="TLQ48513.1"/>
    </source>
</evidence>
<accession>A0A5R9ELD4</accession>
<dbReference type="Pfam" id="PF00107">
    <property type="entry name" value="ADH_zinc_N"/>
    <property type="match status" value="1"/>
</dbReference>
<dbReference type="EC" id="1.1.1.329" evidence="8"/>
<evidence type="ECO:0000256" key="2">
    <source>
        <dbReference type="ARBA" id="ARBA00022723"/>
    </source>
</evidence>
<comment type="similarity">
    <text evidence="7">Belongs to the zinc-containing alcohol dehydrogenase family. DOIA dehydrogenase subfamily.</text>
</comment>
<protein>
    <recommendedName>
        <fullName evidence="9">2-deoxy-scyllo-inosamine dehydrogenase</fullName>
        <ecNumber evidence="8">1.1.1.329</ecNumber>
    </recommendedName>
</protein>
<comment type="catalytic activity">
    <reaction evidence="10">
        <text>2-deoxy-scyllo-inosamine + NAD(+) = 3-amino-2,3-dideoxy-scyllo-inosose + NADH + H(+)</text>
        <dbReference type="Rhea" id="RHEA:33883"/>
        <dbReference type="ChEBI" id="CHEBI:15378"/>
        <dbReference type="ChEBI" id="CHEBI:57540"/>
        <dbReference type="ChEBI" id="CHEBI:57945"/>
        <dbReference type="ChEBI" id="CHEBI:65002"/>
        <dbReference type="ChEBI" id="CHEBI:65003"/>
        <dbReference type="EC" id="1.1.1.329"/>
    </reaction>
</comment>
<dbReference type="PANTHER" id="PTHR43401">
    <property type="entry name" value="L-THREONINE 3-DEHYDROGENASE"/>
    <property type="match status" value="1"/>
</dbReference>
<comment type="pathway">
    <text evidence="6">Metabolic intermediate biosynthesis; 2-deoxystreptamine biosynthesis; 2-deoxystreptamine from D-glucose 6-phosphate: step 3/4.</text>
</comment>
<evidence type="ECO:0000256" key="4">
    <source>
        <dbReference type="ARBA" id="ARBA00023002"/>
    </source>
</evidence>
<evidence type="ECO:0000313" key="15">
    <source>
        <dbReference type="Proteomes" id="UP000305921"/>
    </source>
</evidence>
<dbReference type="GO" id="GO:0016491">
    <property type="term" value="F:oxidoreductase activity"/>
    <property type="evidence" value="ECO:0007669"/>
    <property type="project" value="UniProtKB-KW"/>
</dbReference>
<dbReference type="OrthoDB" id="9797931at2"/>
<dbReference type="Pfam" id="PF08240">
    <property type="entry name" value="ADH_N"/>
    <property type="match status" value="1"/>
</dbReference>
<evidence type="ECO:0000256" key="9">
    <source>
        <dbReference type="ARBA" id="ARBA00039387"/>
    </source>
</evidence>
<keyword evidence="3 12" id="KW-0862">Zinc</keyword>
<gene>
    <name evidence="14" type="ORF">FEF34_28120</name>
</gene>
<evidence type="ECO:0000256" key="6">
    <source>
        <dbReference type="ARBA" id="ARBA00037908"/>
    </source>
</evidence>
<comment type="caution">
    <text evidence="14">The sequence shown here is derived from an EMBL/GenBank/DDBJ whole genome shotgun (WGS) entry which is preliminary data.</text>
</comment>
<dbReference type="InterPro" id="IPR013154">
    <property type="entry name" value="ADH-like_N"/>
</dbReference>
<evidence type="ECO:0000256" key="8">
    <source>
        <dbReference type="ARBA" id="ARBA00039102"/>
    </source>
</evidence>
<dbReference type="SUPFAM" id="SSF50129">
    <property type="entry name" value="GroES-like"/>
    <property type="match status" value="1"/>
</dbReference>
<dbReference type="Gene3D" id="3.40.50.720">
    <property type="entry name" value="NAD(P)-binding Rossmann-like Domain"/>
    <property type="match status" value="1"/>
</dbReference>
<comment type="function">
    <text evidence="5">Catalyzes the oxidation of 2-deoxy-scyllo-inosamine (DOIA) with NAD(+) or NADP(+), forming 3-amino-2,3-dideoxy-scyllo-inosose (amino-DOI).</text>
</comment>
<organism evidence="14 15">
    <name type="scientific">Streptomyces marianii</name>
    <dbReference type="NCBI Taxonomy" id="1817406"/>
    <lineage>
        <taxon>Bacteria</taxon>
        <taxon>Bacillati</taxon>
        <taxon>Actinomycetota</taxon>
        <taxon>Actinomycetes</taxon>
        <taxon>Kitasatosporales</taxon>
        <taxon>Streptomycetaceae</taxon>
        <taxon>Streptomyces</taxon>
    </lineage>
</organism>
<evidence type="ECO:0000256" key="12">
    <source>
        <dbReference type="RuleBase" id="RU361277"/>
    </source>
</evidence>
<dbReference type="InterPro" id="IPR011032">
    <property type="entry name" value="GroES-like_sf"/>
</dbReference>
<dbReference type="InterPro" id="IPR002328">
    <property type="entry name" value="ADH_Zn_CS"/>
</dbReference>
<keyword evidence="15" id="KW-1185">Reference proteome</keyword>
<sequence>MKAAVLTDRRTIVHQDTAAPEHGPGELLVRVDATGICGSDLAAYRGTHPYKTAPAVLGHEFSGTVVAVGDEVTGFAAGDRVCSAAFSHCDACAECLNGAPHLCTRKLNLSHLDWTGSFAELVVLRPNMAHRLPPGLHPVAGALVEPLSIGLHAVRLVGAGAGRGILVLGSGTIGLSCLVAARQLGHAAVACVDIGPEKGGLARGLGADAYVDAREGDPVPEALKALGGPADVVVIAAGYPGVTDQALRAVRPGGDIVIVSYFEDRHPVDLNTIVGREVTVHGSALSTPRDFTEVIEGLAAGTPDVLPMVTHHFALADAEAALDLMDRADVPTGKIMLHVTTSQDDLTNGWSQ</sequence>
<comment type="catalytic activity">
    <reaction evidence="11">
        <text>2-deoxy-scyllo-inosamine + NADP(+) = 3-amino-2,3-dideoxy-scyllo-inosose + NADPH + H(+)</text>
        <dbReference type="Rhea" id="RHEA:33879"/>
        <dbReference type="ChEBI" id="CHEBI:15378"/>
        <dbReference type="ChEBI" id="CHEBI:57783"/>
        <dbReference type="ChEBI" id="CHEBI:58349"/>
        <dbReference type="ChEBI" id="CHEBI:65002"/>
        <dbReference type="ChEBI" id="CHEBI:65003"/>
        <dbReference type="EC" id="1.1.1.329"/>
    </reaction>
</comment>
<reference evidence="14 15" key="1">
    <citation type="submission" date="2019-05" db="EMBL/GenBank/DDBJ databases">
        <title>Streptomyces marianii sp. nov., a novel marine actinomycete from southern coast of India.</title>
        <authorList>
            <person name="Iniyan A.M."/>
            <person name="Wink J."/>
            <person name="Ramprasad E."/>
            <person name="Ramana C.V."/>
            <person name="Bunk B."/>
            <person name="Sproer C."/>
            <person name="Joseph F.-J.R.S."/>
            <person name="Vincent S.G.P."/>
        </authorList>
    </citation>
    <scope>NUCLEOTIDE SEQUENCE [LARGE SCALE GENOMIC DNA]</scope>
    <source>
        <strain evidence="14 15">ICN19</strain>
    </source>
</reference>
<evidence type="ECO:0000256" key="10">
    <source>
        <dbReference type="ARBA" id="ARBA00048685"/>
    </source>
</evidence>
<dbReference type="PANTHER" id="PTHR43401:SF2">
    <property type="entry name" value="L-THREONINE 3-DEHYDROGENASE"/>
    <property type="match status" value="1"/>
</dbReference>
<dbReference type="SMART" id="SM00829">
    <property type="entry name" value="PKS_ER"/>
    <property type="match status" value="1"/>
</dbReference>
<dbReference type="InterPro" id="IPR036291">
    <property type="entry name" value="NAD(P)-bd_dom_sf"/>
</dbReference>
<evidence type="ECO:0000259" key="13">
    <source>
        <dbReference type="SMART" id="SM00829"/>
    </source>
</evidence>
<evidence type="ECO:0000256" key="7">
    <source>
        <dbReference type="ARBA" id="ARBA00038004"/>
    </source>
</evidence>
<comment type="cofactor">
    <cofactor evidence="1 12">
        <name>Zn(2+)</name>
        <dbReference type="ChEBI" id="CHEBI:29105"/>
    </cofactor>
</comment>
<keyword evidence="2 12" id="KW-0479">Metal-binding</keyword>
<dbReference type="InterPro" id="IPR020843">
    <property type="entry name" value="ER"/>
</dbReference>
<dbReference type="Proteomes" id="UP000305921">
    <property type="component" value="Unassembled WGS sequence"/>
</dbReference>
<dbReference type="EMBL" id="VAWE01000001">
    <property type="protein sequence ID" value="TLQ48513.1"/>
    <property type="molecule type" value="Genomic_DNA"/>
</dbReference>